<evidence type="ECO:0000313" key="2">
    <source>
        <dbReference type="EMBL" id="KIK92984.1"/>
    </source>
</evidence>
<keyword evidence="3" id="KW-1185">Reference proteome</keyword>
<evidence type="ECO:0008006" key="4">
    <source>
        <dbReference type="Google" id="ProtNLM"/>
    </source>
</evidence>
<evidence type="ECO:0000256" key="1">
    <source>
        <dbReference type="SAM" id="SignalP"/>
    </source>
</evidence>
<reference evidence="3" key="2">
    <citation type="submission" date="2015-01" db="EMBL/GenBank/DDBJ databases">
        <title>Evolutionary Origins and Diversification of the Mycorrhizal Mutualists.</title>
        <authorList>
            <consortium name="DOE Joint Genome Institute"/>
            <consortium name="Mycorrhizal Genomics Consortium"/>
            <person name="Kohler A."/>
            <person name="Kuo A."/>
            <person name="Nagy L.G."/>
            <person name="Floudas D."/>
            <person name="Copeland A."/>
            <person name="Barry K.W."/>
            <person name="Cichocki N."/>
            <person name="Veneault-Fourrey C."/>
            <person name="LaButti K."/>
            <person name="Lindquist E.A."/>
            <person name="Lipzen A."/>
            <person name="Lundell T."/>
            <person name="Morin E."/>
            <person name="Murat C."/>
            <person name="Riley R."/>
            <person name="Ohm R."/>
            <person name="Sun H."/>
            <person name="Tunlid A."/>
            <person name="Henrissat B."/>
            <person name="Grigoriev I.V."/>
            <person name="Hibbett D.S."/>
            <person name="Martin F."/>
        </authorList>
    </citation>
    <scope>NUCLEOTIDE SEQUENCE [LARGE SCALE GENOMIC DNA]</scope>
    <source>
        <strain evidence="3">Ve08.2h10</strain>
    </source>
</reference>
<protein>
    <recommendedName>
        <fullName evidence="4">Secreted protein</fullName>
    </recommendedName>
</protein>
<dbReference type="HOGENOM" id="CLU_2292572_0_0_1"/>
<keyword evidence="1" id="KW-0732">Signal</keyword>
<organism evidence="2 3">
    <name type="scientific">Paxillus rubicundulus Ve08.2h10</name>
    <dbReference type="NCBI Taxonomy" id="930991"/>
    <lineage>
        <taxon>Eukaryota</taxon>
        <taxon>Fungi</taxon>
        <taxon>Dikarya</taxon>
        <taxon>Basidiomycota</taxon>
        <taxon>Agaricomycotina</taxon>
        <taxon>Agaricomycetes</taxon>
        <taxon>Agaricomycetidae</taxon>
        <taxon>Boletales</taxon>
        <taxon>Paxilineae</taxon>
        <taxon>Paxillaceae</taxon>
        <taxon>Paxillus</taxon>
    </lineage>
</organism>
<proteinExistence type="predicted"/>
<dbReference type="InParanoid" id="A0A0D0E039"/>
<dbReference type="EMBL" id="KN825224">
    <property type="protein sequence ID" value="KIK92984.1"/>
    <property type="molecule type" value="Genomic_DNA"/>
</dbReference>
<feature type="signal peptide" evidence="1">
    <location>
        <begin position="1"/>
        <end position="18"/>
    </location>
</feature>
<reference evidence="2 3" key="1">
    <citation type="submission" date="2014-04" db="EMBL/GenBank/DDBJ databases">
        <authorList>
            <consortium name="DOE Joint Genome Institute"/>
            <person name="Kuo A."/>
            <person name="Kohler A."/>
            <person name="Jargeat P."/>
            <person name="Nagy L.G."/>
            <person name="Floudas D."/>
            <person name="Copeland A."/>
            <person name="Barry K.W."/>
            <person name="Cichocki N."/>
            <person name="Veneault-Fourrey C."/>
            <person name="LaButti K."/>
            <person name="Lindquist E.A."/>
            <person name="Lipzen A."/>
            <person name="Lundell T."/>
            <person name="Morin E."/>
            <person name="Murat C."/>
            <person name="Sun H."/>
            <person name="Tunlid A."/>
            <person name="Henrissat B."/>
            <person name="Grigoriev I.V."/>
            <person name="Hibbett D.S."/>
            <person name="Martin F."/>
            <person name="Nordberg H.P."/>
            <person name="Cantor M.N."/>
            <person name="Hua S.X."/>
        </authorList>
    </citation>
    <scope>NUCLEOTIDE SEQUENCE [LARGE SCALE GENOMIC DNA]</scope>
    <source>
        <strain evidence="2 3">Ve08.2h10</strain>
    </source>
</reference>
<dbReference type="Proteomes" id="UP000054538">
    <property type="component" value="Unassembled WGS sequence"/>
</dbReference>
<accession>A0A0D0E039</accession>
<sequence length="101" mass="11770">MSATWISLFLAAPPCSFIHPIIPVRVSYECGRTRTTRLRQNQVHRDESTYRLVYVYRLLQEPPQAQSRWQHSFAHVTIDYIRRLFIPVHSDGTTGTRCVAP</sequence>
<evidence type="ECO:0000313" key="3">
    <source>
        <dbReference type="Proteomes" id="UP000054538"/>
    </source>
</evidence>
<gene>
    <name evidence="2" type="ORF">PAXRUDRAFT_829440</name>
</gene>
<dbReference type="AlphaFoldDB" id="A0A0D0E039"/>
<feature type="chain" id="PRO_5002225969" description="Secreted protein" evidence="1">
    <location>
        <begin position="19"/>
        <end position="101"/>
    </location>
</feature>
<name>A0A0D0E039_9AGAM</name>